<dbReference type="AlphaFoldDB" id="A0A1T3NWK4"/>
<dbReference type="Pfam" id="PF01987">
    <property type="entry name" value="AIM24"/>
    <property type="match status" value="1"/>
</dbReference>
<dbReference type="SUPFAM" id="SSF51219">
    <property type="entry name" value="TRAP-like"/>
    <property type="match status" value="1"/>
</dbReference>
<dbReference type="STRING" id="159449.B4N89_09935"/>
<name>A0A1T3NWK4_9ACTN</name>
<proteinExistence type="predicted"/>
<dbReference type="InterPro" id="IPR002838">
    <property type="entry name" value="AIM24"/>
</dbReference>
<accession>A0A1T3NWK4</accession>
<protein>
    <recommendedName>
        <fullName evidence="3">AIM24 family protein</fullName>
    </recommendedName>
</protein>
<dbReference type="InterPro" id="IPR016031">
    <property type="entry name" value="Trp_RNA-bd_attenuator-like_dom"/>
</dbReference>
<dbReference type="eggNOG" id="COG2013">
    <property type="taxonomic scope" value="Bacteria"/>
</dbReference>
<dbReference type="InterPro" id="IPR036983">
    <property type="entry name" value="AIM24_sf"/>
</dbReference>
<evidence type="ECO:0000313" key="1">
    <source>
        <dbReference type="EMBL" id="OPC81223.1"/>
    </source>
</evidence>
<dbReference type="PANTHER" id="PTHR38074:SF1">
    <property type="entry name" value="ALTERED INHERITANCE OF MITOCHONDRIA PROTEIN 24, MITOCHONDRIAL"/>
    <property type="match status" value="1"/>
</dbReference>
<organism evidence="1 2">
    <name type="scientific">Embleya scabrispora</name>
    <dbReference type="NCBI Taxonomy" id="159449"/>
    <lineage>
        <taxon>Bacteria</taxon>
        <taxon>Bacillati</taxon>
        <taxon>Actinomycetota</taxon>
        <taxon>Actinomycetes</taxon>
        <taxon>Kitasatosporales</taxon>
        <taxon>Streptomycetaceae</taxon>
        <taxon>Embleya</taxon>
    </lineage>
</organism>
<gene>
    <name evidence="1" type="ORF">B4N89_09935</name>
</gene>
<keyword evidence="2" id="KW-1185">Reference proteome</keyword>
<comment type="caution">
    <text evidence="1">The sequence shown here is derived from an EMBL/GenBank/DDBJ whole genome shotgun (WGS) entry which is preliminary data.</text>
</comment>
<sequence length="251" mass="26931">MQSSLFGHAPVHNPERYSLQNEHMLKVQLGNGHPDHCLARVGSMVAYQGAIDFDGNLRSGAEQQAAAATGEQLQLMRAQGTGTMWLANMSQSIHVLDLDFEGLSVDGQYVLALDSSLSWNVVAIESAQSVAGAGSYNLDISGNGKIALMTSGKPLILRVTHGAEVFADADAVIAWSTRLQISMQAQTNSARIYRRRRGTGEGWNMAFMGEGYVVVQPSELLPPVEFIQPGGYLANRGLGQDGGVRGNTWGQ</sequence>
<dbReference type="PANTHER" id="PTHR38074">
    <property type="entry name" value="ALTERED INHERITANCE OF MITOCHONDRIA PROTEIN 24, MITOCHONDRIAL"/>
    <property type="match status" value="1"/>
</dbReference>
<dbReference type="EMBL" id="MWQN01000001">
    <property type="protein sequence ID" value="OPC81223.1"/>
    <property type="molecule type" value="Genomic_DNA"/>
</dbReference>
<evidence type="ECO:0008006" key="3">
    <source>
        <dbReference type="Google" id="ProtNLM"/>
    </source>
</evidence>
<dbReference type="Gene3D" id="3.60.160.10">
    <property type="entry name" value="Mitochondrial biogenesis AIM24"/>
    <property type="match status" value="1"/>
</dbReference>
<dbReference type="Proteomes" id="UP000190037">
    <property type="component" value="Unassembled WGS sequence"/>
</dbReference>
<reference evidence="1 2" key="1">
    <citation type="submission" date="2017-03" db="EMBL/GenBank/DDBJ databases">
        <title>Draft genome sequence of Streptomyces scabrisporus NF3, endophyte isolated from Amphipterygium adstringens.</title>
        <authorList>
            <person name="Vazquez M."/>
            <person name="Ceapa C.D."/>
            <person name="Rodriguez Luna D."/>
            <person name="Sanchez Esquivel S."/>
        </authorList>
    </citation>
    <scope>NUCLEOTIDE SEQUENCE [LARGE SCALE GENOMIC DNA]</scope>
    <source>
        <strain evidence="1 2">NF3</strain>
    </source>
</reference>
<evidence type="ECO:0000313" key="2">
    <source>
        <dbReference type="Proteomes" id="UP000190037"/>
    </source>
</evidence>
<dbReference type="RefSeq" id="WP_078975528.1">
    <property type="nucleotide sequence ID" value="NZ_MWQN01000001.1"/>
</dbReference>